<proteinExistence type="predicted"/>
<evidence type="ECO:0000256" key="1">
    <source>
        <dbReference type="SAM" id="SignalP"/>
    </source>
</evidence>
<name>A0ABT6FA72_9BACT</name>
<dbReference type="Proteomes" id="UP001216907">
    <property type="component" value="Unassembled WGS sequence"/>
</dbReference>
<evidence type="ECO:0000313" key="3">
    <source>
        <dbReference type="EMBL" id="MDG3004461.1"/>
    </source>
</evidence>
<feature type="domain" description="DUF1559" evidence="2">
    <location>
        <begin position="609"/>
        <end position="751"/>
    </location>
</feature>
<dbReference type="RefSeq" id="WP_277860818.1">
    <property type="nucleotide sequence ID" value="NZ_JARRAG010000002.1"/>
</dbReference>
<dbReference type="InterPro" id="IPR027558">
    <property type="entry name" value="Pre_pil_HX9DG_C"/>
</dbReference>
<protein>
    <submittedName>
        <fullName evidence="3">DUF1559 domain-containing protein</fullName>
    </submittedName>
</protein>
<dbReference type="Pfam" id="PF07596">
    <property type="entry name" value="SBP_bac_10"/>
    <property type="match status" value="2"/>
</dbReference>
<sequence>MGRELGVESGRASRRRMKIAAGLALGLVAIGSAAAEEPAAATRTSAARCVPAEKLIAFFEFDGLKAHEAAWKKTAAWKALHETKLGELLEDLAEQGFDAIAENQPRFAGVRAAVEQALAHVKDAGFAVGLFGDPDHPRWAVVLPGANRPEFVKPLADLDAVAPPATTNGRTVHASGDAVWWIEKDDLIFADPQAADAVMATLDGKAPSVLDHPRRAALARLDDGFEPAAYGFLDLAALPPMPPDAAKLGFDGVKRVEVRWGFQDDALVTAVRVVAPKPRRGLVALVDQPTFDLDAIPPIPTSPDAFGAFSIDALGTYDRVVRLVKENDPDGARQVAELEDAVRGRLGLDLRIDLLKLLGPRAAASMLPVEPPEGGFPDLRMAGVFAYAGLVASVQTSDEAALAARVEALMPILNKALAAQARGAPQPPRFERVKGPKFEYGMDLAGLGMPPIFEQAFSPTVALADGWLVVAATRDGARQAVAAGSGPDGRWKPEGAFAPMAKRLPAGMIALAVSDIRETIPAIVEGLPQLAAIANAQIAQQTGRNEEFIDVDPDKVPPADQLRPLLFPSSSALAVDDEGILIHQRESIPSVTSPTNLGVLVALTLPAVQSAREAARRAQCVNNLKQIGLACLNYESVAGALPADIVDKDGKPLLSWRVAILPYMEEQALYGKFKLDEPWDSPHNKPLLDEMPRSFLCPSRPTTDKTRSPYQGFAGPHALFEPGRKIKLTEIPDGTSTTLLAVEGAEDVPWSKPGDIAFDPDAAPTLKGAGSKHPGGFNALFADGHVKFLKNSINPVVLKAMITRDLGEVVDKDAF</sequence>
<feature type="signal peptide" evidence="1">
    <location>
        <begin position="1"/>
        <end position="35"/>
    </location>
</feature>
<dbReference type="EMBL" id="JARRAG010000002">
    <property type="protein sequence ID" value="MDG3004461.1"/>
    <property type="molecule type" value="Genomic_DNA"/>
</dbReference>
<feature type="domain" description="DUF1559" evidence="2">
    <location>
        <begin position="758"/>
        <end position="795"/>
    </location>
</feature>
<dbReference type="PANTHER" id="PTHR30093">
    <property type="entry name" value="GENERAL SECRETION PATHWAY PROTEIN G"/>
    <property type="match status" value="1"/>
</dbReference>
<keyword evidence="4" id="KW-1185">Reference proteome</keyword>
<organism evidence="3 4">
    <name type="scientific">Paludisphaera mucosa</name>
    <dbReference type="NCBI Taxonomy" id="3030827"/>
    <lineage>
        <taxon>Bacteria</taxon>
        <taxon>Pseudomonadati</taxon>
        <taxon>Planctomycetota</taxon>
        <taxon>Planctomycetia</taxon>
        <taxon>Isosphaerales</taxon>
        <taxon>Isosphaeraceae</taxon>
        <taxon>Paludisphaera</taxon>
    </lineage>
</organism>
<evidence type="ECO:0000313" key="4">
    <source>
        <dbReference type="Proteomes" id="UP001216907"/>
    </source>
</evidence>
<feature type="chain" id="PRO_5046076251" evidence="1">
    <location>
        <begin position="36"/>
        <end position="815"/>
    </location>
</feature>
<dbReference type="InterPro" id="IPR011453">
    <property type="entry name" value="DUF1559"/>
</dbReference>
<gene>
    <name evidence="3" type="ORF">PZE19_11805</name>
</gene>
<accession>A0ABT6FA72</accession>
<dbReference type="PANTHER" id="PTHR30093:SF2">
    <property type="entry name" value="TYPE II SECRETION SYSTEM PROTEIN H"/>
    <property type="match status" value="1"/>
</dbReference>
<comment type="caution">
    <text evidence="3">The sequence shown here is derived from an EMBL/GenBank/DDBJ whole genome shotgun (WGS) entry which is preliminary data.</text>
</comment>
<dbReference type="InterPro" id="IPR045584">
    <property type="entry name" value="Pilin-like"/>
</dbReference>
<dbReference type="SUPFAM" id="SSF54523">
    <property type="entry name" value="Pili subunits"/>
    <property type="match status" value="1"/>
</dbReference>
<reference evidence="3 4" key="1">
    <citation type="submission" date="2023-03" db="EMBL/GenBank/DDBJ databases">
        <title>Paludisphaera mucosa sp. nov. a novel planctomycete from northern fen.</title>
        <authorList>
            <person name="Ivanova A."/>
        </authorList>
    </citation>
    <scope>NUCLEOTIDE SEQUENCE [LARGE SCALE GENOMIC DNA]</scope>
    <source>
        <strain evidence="3 4">Pla2</strain>
    </source>
</reference>
<dbReference type="NCBIfam" id="TIGR04294">
    <property type="entry name" value="pre_pil_HX9DG"/>
    <property type="match status" value="1"/>
</dbReference>
<evidence type="ECO:0000259" key="2">
    <source>
        <dbReference type="Pfam" id="PF07596"/>
    </source>
</evidence>
<keyword evidence="1" id="KW-0732">Signal</keyword>